<feature type="domain" description="Multidrug resistance protein MdtA-like barrel-sandwich hybrid" evidence="3">
    <location>
        <begin position="59"/>
        <end position="188"/>
    </location>
</feature>
<dbReference type="GO" id="GO:0005886">
    <property type="term" value="C:plasma membrane"/>
    <property type="evidence" value="ECO:0007669"/>
    <property type="project" value="TreeGrafter"/>
</dbReference>
<dbReference type="Gene3D" id="1.10.287.470">
    <property type="entry name" value="Helix hairpin bin"/>
    <property type="match status" value="1"/>
</dbReference>
<organism evidence="6 7">
    <name type="scientific">Methylobacterium oryzae CBMB20</name>
    <dbReference type="NCBI Taxonomy" id="693986"/>
    <lineage>
        <taxon>Bacteria</taxon>
        <taxon>Pseudomonadati</taxon>
        <taxon>Pseudomonadota</taxon>
        <taxon>Alphaproteobacteria</taxon>
        <taxon>Hyphomicrobiales</taxon>
        <taxon>Methylobacteriaceae</taxon>
        <taxon>Methylobacterium</taxon>
    </lineage>
</organism>
<evidence type="ECO:0000259" key="2">
    <source>
        <dbReference type="Pfam" id="PF25876"/>
    </source>
</evidence>
<keyword evidence="7" id="KW-1185">Reference proteome</keyword>
<protein>
    <submittedName>
        <fullName evidence="6">RND family efflux transporter MFP subunit</fullName>
    </submittedName>
</protein>
<dbReference type="eggNOG" id="COG0845">
    <property type="taxonomic scope" value="Bacteria"/>
</dbReference>
<dbReference type="PANTHER" id="PTHR30158">
    <property type="entry name" value="ACRA/E-RELATED COMPONENT OF DRUG EFFLUX TRANSPORTER"/>
    <property type="match status" value="1"/>
</dbReference>
<dbReference type="SUPFAM" id="SSF111369">
    <property type="entry name" value="HlyD-like secretion proteins"/>
    <property type="match status" value="1"/>
</dbReference>
<dbReference type="NCBIfam" id="TIGR01730">
    <property type="entry name" value="RND_mfp"/>
    <property type="match status" value="1"/>
</dbReference>
<sequence length="372" mass="39272">MVRVPLLVLVALLITGPGPSARGEGEPPAALAVGTVTAQRKALDRALDFVGRVEAVGRVEVRARVTGYLEAVLFKEGDPVKAGAPLYRIERDLFVAAVRQAEGALERGRAAQALAAIQLQRAQELLDRNSGTVVARDQARAALDQAKGAVTGDEANLQTARINLGYTDITAPIAGQIGRTSVTKGNVVGPDSGVLTTIVSQDPIYVTFPVSQREFLRYQQGAKSPDRSKVGIRIRFQDGSEYGQVGRVDFVNISVDRTTDTVLVRAVMPNPAGVLRDGQLVQVALQIGEPEQKIVVPQAALIADQGGVYVFVVEDGRAVTRRVKLGSAGTGPDAVIDEGLSAGELVIVDGLQRVRPGITVQANPIAQSAGRI</sequence>
<evidence type="ECO:0000259" key="4">
    <source>
        <dbReference type="Pfam" id="PF25944"/>
    </source>
</evidence>
<dbReference type="PANTHER" id="PTHR30158:SF3">
    <property type="entry name" value="MULTIDRUG EFFLUX PUMP SUBUNIT ACRA-RELATED"/>
    <property type="match status" value="1"/>
</dbReference>
<evidence type="ECO:0000313" key="6">
    <source>
        <dbReference type="EMBL" id="AIQ91544.1"/>
    </source>
</evidence>
<dbReference type="Gene3D" id="2.40.30.170">
    <property type="match status" value="1"/>
</dbReference>
<name>A0A089QAD5_9HYPH</name>
<dbReference type="AlphaFoldDB" id="A0A089QAD5"/>
<comment type="similarity">
    <text evidence="1">Belongs to the membrane fusion protein (MFP) (TC 8.A.1) family.</text>
</comment>
<feature type="domain" description="Multidrug resistance protein MdtA-like beta-barrel" evidence="4">
    <location>
        <begin position="203"/>
        <end position="288"/>
    </location>
</feature>
<dbReference type="InterPro" id="IPR058637">
    <property type="entry name" value="YknX-like_C"/>
</dbReference>
<evidence type="ECO:0000313" key="7">
    <source>
        <dbReference type="Proteomes" id="UP000029492"/>
    </source>
</evidence>
<reference evidence="6 7" key="1">
    <citation type="journal article" date="2014" name="PLoS ONE">
        <title>Genome Information of Methylobacterium oryzae, a Plant-Probiotic Methylotroph in the Phyllosphere.</title>
        <authorList>
            <person name="Kwak M.J."/>
            <person name="Jeong H."/>
            <person name="Madhaiyan M."/>
            <person name="Lee Y."/>
            <person name="Sa T.M."/>
            <person name="Oh T.K."/>
            <person name="Kim J.F."/>
        </authorList>
    </citation>
    <scope>NUCLEOTIDE SEQUENCE [LARGE SCALE GENOMIC DNA]</scope>
    <source>
        <strain evidence="6 7">CBMB20</strain>
    </source>
</reference>
<dbReference type="Pfam" id="PF25944">
    <property type="entry name" value="Beta-barrel_RND"/>
    <property type="match status" value="1"/>
</dbReference>
<feature type="domain" description="Multidrug resistance protein MdtA-like alpha-helical hairpin" evidence="2">
    <location>
        <begin position="99"/>
        <end position="167"/>
    </location>
</feature>
<dbReference type="Gene3D" id="2.40.420.20">
    <property type="match status" value="1"/>
</dbReference>
<dbReference type="Gene3D" id="2.40.50.100">
    <property type="match status" value="1"/>
</dbReference>
<dbReference type="Proteomes" id="UP000029492">
    <property type="component" value="Chromosome"/>
</dbReference>
<dbReference type="KEGG" id="mor:MOC_3789"/>
<dbReference type="Pfam" id="PF25989">
    <property type="entry name" value="YknX_C"/>
    <property type="match status" value="1"/>
</dbReference>
<dbReference type="InterPro" id="IPR058625">
    <property type="entry name" value="MdtA-like_BSH"/>
</dbReference>
<dbReference type="Pfam" id="PF25876">
    <property type="entry name" value="HH_MFP_RND"/>
    <property type="match status" value="1"/>
</dbReference>
<dbReference type="STRING" id="693986.MOC_3789"/>
<dbReference type="GO" id="GO:0022857">
    <property type="term" value="F:transmembrane transporter activity"/>
    <property type="evidence" value="ECO:0007669"/>
    <property type="project" value="InterPro"/>
</dbReference>
<dbReference type="GO" id="GO:0030313">
    <property type="term" value="C:cell envelope"/>
    <property type="evidence" value="ECO:0007669"/>
    <property type="project" value="UniProtKB-SubCell"/>
</dbReference>
<dbReference type="InterPro" id="IPR006143">
    <property type="entry name" value="RND_pump_MFP"/>
</dbReference>
<accession>A0A089QAD5</accession>
<evidence type="ECO:0000256" key="1">
    <source>
        <dbReference type="ARBA" id="ARBA00009477"/>
    </source>
</evidence>
<evidence type="ECO:0000259" key="3">
    <source>
        <dbReference type="Pfam" id="PF25917"/>
    </source>
</evidence>
<feature type="domain" description="YknX-like C-terminal permuted SH3-like" evidence="5">
    <location>
        <begin position="294"/>
        <end position="361"/>
    </location>
</feature>
<dbReference type="RefSeq" id="WP_043385813.1">
    <property type="nucleotide sequence ID" value="NZ_CP003811.1"/>
</dbReference>
<evidence type="ECO:0000259" key="5">
    <source>
        <dbReference type="Pfam" id="PF25989"/>
    </source>
</evidence>
<proteinExistence type="inferred from homology"/>
<dbReference type="HOGENOM" id="CLU_018816_2_1_5"/>
<dbReference type="GO" id="GO:0046677">
    <property type="term" value="P:response to antibiotic"/>
    <property type="evidence" value="ECO:0007669"/>
    <property type="project" value="TreeGrafter"/>
</dbReference>
<dbReference type="EMBL" id="CP003811">
    <property type="protein sequence ID" value="AIQ91544.1"/>
    <property type="molecule type" value="Genomic_DNA"/>
</dbReference>
<gene>
    <name evidence="6" type="ORF">MOC_3789</name>
</gene>
<dbReference type="Pfam" id="PF25917">
    <property type="entry name" value="BSH_RND"/>
    <property type="match status" value="1"/>
</dbReference>
<dbReference type="InterPro" id="IPR058624">
    <property type="entry name" value="MdtA-like_HH"/>
</dbReference>
<dbReference type="InterPro" id="IPR058626">
    <property type="entry name" value="MdtA-like_b-barrel"/>
</dbReference>